<evidence type="ECO:0000256" key="11">
    <source>
        <dbReference type="RuleBase" id="RU361175"/>
    </source>
</evidence>
<evidence type="ECO:0000313" key="12">
    <source>
        <dbReference type="EMBL" id="AJE46903.1"/>
    </source>
</evidence>
<evidence type="ECO:0000256" key="5">
    <source>
        <dbReference type="ARBA" id="ARBA00023277"/>
    </source>
</evidence>
<feature type="binding site" evidence="9">
    <location>
        <begin position="409"/>
        <end position="410"/>
    </location>
    <ligand>
        <name>substrate</name>
    </ligand>
</feature>
<evidence type="ECO:0000256" key="4">
    <source>
        <dbReference type="ARBA" id="ARBA00023001"/>
    </source>
</evidence>
<evidence type="ECO:0000256" key="8">
    <source>
        <dbReference type="PIRSR" id="PIRSR617736-1"/>
    </source>
</evidence>
<dbReference type="GO" id="GO:0005829">
    <property type="term" value="C:cytosol"/>
    <property type="evidence" value="ECO:0007669"/>
    <property type="project" value="TreeGrafter"/>
</dbReference>
<sequence length="446" mass="49706">MTDPLTRADFPEGFLFGAATAAYQVEGHRFGGAGPTHWDSFAAGPGNVVHNEDGATACDQYHRYAEDLDLLAAGNFDAYRFSTSWARILPEGRGAVNEAGLDYYDRLTDALLARGLAPVLTLYHWDMPSALADLGGWTNPDVHNWFGDFAEIVDARIGDRMERIATINEPWCVAWLSHFLGGHAPGLRDIRAGARAMHHVLKAHGEAMTRLRGRGRDGLGIVLNFEDAQPASDAPGDLEAAAIEDALRNRWFIEAITRGRYPAEALEGLAPHLPEGWEEDLSGQIGAPLDWLGVNYYTRNLHAHDPEATGWPPTRTAQGHRATTQMGWEIFPEGLHRILTRLARDHVGGLPVVVTENGMAWDDRVRDGRVDDPERCAYIRDHLAAMHRARADGVNLAGFFYWSLLDNYEWAFGYEKRFGIVHVDFETLQRTPKASYHMLKTCLERT</sequence>
<gene>
    <name evidence="12" type="ORF">P73_2188</name>
</gene>
<keyword evidence="6 11" id="KW-0326">Glycosidase</keyword>
<dbReference type="PRINTS" id="PR00131">
    <property type="entry name" value="GLHYDRLASE1"/>
</dbReference>
<evidence type="ECO:0000313" key="13">
    <source>
        <dbReference type="Proteomes" id="UP000031521"/>
    </source>
</evidence>
<dbReference type="NCBIfam" id="TIGR03356">
    <property type="entry name" value="BGL"/>
    <property type="match status" value="1"/>
</dbReference>
<feature type="active site" description="Nucleophile" evidence="8 10">
    <location>
        <position position="356"/>
    </location>
</feature>
<dbReference type="GO" id="GO:0030245">
    <property type="term" value="P:cellulose catabolic process"/>
    <property type="evidence" value="ECO:0007669"/>
    <property type="project" value="UniProtKB-KW"/>
</dbReference>
<reference evidence="12 13" key="1">
    <citation type="journal article" date="2014" name="Int. J. Syst. Evol. Microbiol.">
        <title>Celeribacter indicus sp. nov., a polycyclic aromatic hydrocarbon-degrading bacterium from deep-sea sediment and reclassification of Huaishuia halophila as Celeribacter halophilus comb. nov.</title>
        <authorList>
            <person name="Lai Q."/>
            <person name="Cao J."/>
            <person name="Yuan J."/>
            <person name="Li F."/>
            <person name="Shao Z."/>
        </authorList>
    </citation>
    <scope>NUCLEOTIDE SEQUENCE [LARGE SCALE GENOMIC DNA]</scope>
    <source>
        <strain evidence="12">P73</strain>
    </source>
</reference>
<dbReference type="OrthoDB" id="9765195at2"/>
<keyword evidence="3 11" id="KW-0378">Hydrolase</keyword>
<name>A0A0B5DTX4_9RHOB</name>
<dbReference type="Pfam" id="PF00232">
    <property type="entry name" value="Glyco_hydro_1"/>
    <property type="match status" value="1"/>
</dbReference>
<keyword evidence="4" id="KW-0136">Cellulose degradation</keyword>
<dbReference type="PANTHER" id="PTHR10353">
    <property type="entry name" value="GLYCOSYL HYDROLASE"/>
    <property type="match status" value="1"/>
</dbReference>
<evidence type="ECO:0000256" key="3">
    <source>
        <dbReference type="ARBA" id="ARBA00022801"/>
    </source>
</evidence>
<protein>
    <recommendedName>
        <fullName evidence="2 11">Beta-glucosidase</fullName>
        <ecNumber evidence="2 11">3.2.1.21</ecNumber>
    </recommendedName>
</protein>
<feature type="binding site" evidence="9">
    <location>
        <position position="297"/>
    </location>
    <ligand>
        <name>substrate</name>
    </ligand>
</feature>
<dbReference type="EMBL" id="CP004393">
    <property type="protein sequence ID" value="AJE46903.1"/>
    <property type="molecule type" value="Genomic_DNA"/>
</dbReference>
<dbReference type="InterPro" id="IPR017736">
    <property type="entry name" value="Glyco_hydro_1_beta-glucosidase"/>
</dbReference>
<feature type="active site" description="Proton donor" evidence="8">
    <location>
        <position position="169"/>
    </location>
</feature>
<organism evidence="12 13">
    <name type="scientific">Celeribacter indicus</name>
    <dbReference type="NCBI Taxonomy" id="1208324"/>
    <lineage>
        <taxon>Bacteria</taxon>
        <taxon>Pseudomonadati</taxon>
        <taxon>Pseudomonadota</taxon>
        <taxon>Alphaproteobacteria</taxon>
        <taxon>Rhodobacterales</taxon>
        <taxon>Roseobacteraceae</taxon>
        <taxon>Celeribacter</taxon>
    </lineage>
</organism>
<dbReference type="InterPro" id="IPR018120">
    <property type="entry name" value="Glyco_hydro_1_AS"/>
</dbReference>
<feature type="binding site" evidence="9">
    <location>
        <position position="24"/>
    </location>
    <ligand>
        <name>substrate</name>
    </ligand>
</feature>
<feature type="binding site" evidence="9">
    <location>
        <position position="124"/>
    </location>
    <ligand>
        <name>substrate</name>
    </ligand>
</feature>
<keyword evidence="5" id="KW-0119">Carbohydrate metabolism</keyword>
<proteinExistence type="inferred from homology"/>
<evidence type="ECO:0000256" key="7">
    <source>
        <dbReference type="ARBA" id="ARBA00023326"/>
    </source>
</evidence>
<evidence type="ECO:0000256" key="1">
    <source>
        <dbReference type="ARBA" id="ARBA00010838"/>
    </source>
</evidence>
<evidence type="ECO:0000256" key="9">
    <source>
        <dbReference type="PIRSR" id="PIRSR617736-2"/>
    </source>
</evidence>
<dbReference type="STRING" id="1208324.P73_2188"/>
<dbReference type="PANTHER" id="PTHR10353:SF36">
    <property type="entry name" value="LP05116P"/>
    <property type="match status" value="1"/>
</dbReference>
<dbReference type="GO" id="GO:0008422">
    <property type="term" value="F:beta-glucosidase activity"/>
    <property type="evidence" value="ECO:0007669"/>
    <property type="project" value="UniProtKB-EC"/>
</dbReference>
<dbReference type="InterPro" id="IPR017853">
    <property type="entry name" value="GH"/>
</dbReference>
<keyword evidence="13" id="KW-1185">Reference proteome</keyword>
<dbReference type="Gene3D" id="3.20.20.80">
    <property type="entry name" value="Glycosidases"/>
    <property type="match status" value="1"/>
</dbReference>
<dbReference type="AlphaFoldDB" id="A0A0B5DTX4"/>
<dbReference type="RefSeq" id="WP_043869591.1">
    <property type="nucleotide sequence ID" value="NZ_CP004393.1"/>
</dbReference>
<dbReference type="FunFam" id="3.20.20.80:FF:000004">
    <property type="entry name" value="Beta-glucosidase 6-phospho-beta-glucosidase"/>
    <property type="match status" value="1"/>
</dbReference>
<dbReference type="PROSITE" id="PS00572">
    <property type="entry name" value="GLYCOSYL_HYDROL_F1_1"/>
    <property type="match status" value="1"/>
</dbReference>
<accession>A0A0B5DTX4</accession>
<feature type="binding site" evidence="9">
    <location>
        <position position="168"/>
    </location>
    <ligand>
        <name>substrate</name>
    </ligand>
</feature>
<comment type="similarity">
    <text evidence="1 11">Belongs to the glycosyl hydrolase 1 family.</text>
</comment>
<dbReference type="HOGENOM" id="CLU_001859_1_0_5"/>
<evidence type="ECO:0000256" key="2">
    <source>
        <dbReference type="ARBA" id="ARBA00012744"/>
    </source>
</evidence>
<dbReference type="Proteomes" id="UP000031521">
    <property type="component" value="Chromosome"/>
</dbReference>
<evidence type="ECO:0000256" key="6">
    <source>
        <dbReference type="ARBA" id="ARBA00023295"/>
    </source>
</evidence>
<keyword evidence="7" id="KW-0624">Polysaccharide degradation</keyword>
<comment type="catalytic activity">
    <reaction evidence="11">
        <text>Hydrolysis of terminal, non-reducing beta-D-glucosyl residues with release of beta-D-glucose.</text>
        <dbReference type="EC" id="3.2.1.21"/>
    </reaction>
</comment>
<feature type="binding site" evidence="9">
    <location>
        <position position="402"/>
    </location>
    <ligand>
        <name>substrate</name>
    </ligand>
</feature>
<dbReference type="SUPFAM" id="SSF51445">
    <property type="entry name" value="(Trans)glycosidases"/>
    <property type="match status" value="1"/>
</dbReference>
<dbReference type="EC" id="3.2.1.21" evidence="2 11"/>
<evidence type="ECO:0000256" key="10">
    <source>
        <dbReference type="PROSITE-ProRule" id="PRU10055"/>
    </source>
</evidence>
<dbReference type="InterPro" id="IPR001360">
    <property type="entry name" value="Glyco_hydro_1"/>
</dbReference>
<dbReference type="KEGG" id="cid:P73_2188"/>